<gene>
    <name evidence="3" type="ORF">FBR43_12380</name>
</gene>
<dbReference type="NCBIfam" id="TIGR04360">
    <property type="entry name" value="other_trbK"/>
    <property type="match status" value="1"/>
</dbReference>
<reference evidence="3 4" key="1">
    <citation type="submission" date="2019-04" db="EMBL/GenBank/DDBJ databases">
        <authorList>
            <person name="Yang Y."/>
            <person name="Wei D."/>
        </authorList>
    </citation>
    <scope>NUCLEOTIDE SEQUENCE [LARGE SCALE GENOMIC DNA]</scope>
    <source>
        <strain evidence="3 4">L-1-4w-11</strain>
    </source>
</reference>
<evidence type="ECO:0000313" key="4">
    <source>
        <dbReference type="Proteomes" id="UP000309138"/>
    </source>
</evidence>
<dbReference type="InterPro" id="IPR027587">
    <property type="entry name" value="TrbK"/>
</dbReference>
<dbReference type="EMBL" id="SWKR01000002">
    <property type="protein sequence ID" value="TKD51459.1"/>
    <property type="molecule type" value="Genomic_DNA"/>
</dbReference>
<comment type="caution">
    <text evidence="3">The sequence shown here is derived from an EMBL/GenBank/DDBJ whole genome shotgun (WGS) entry which is preliminary data.</text>
</comment>
<dbReference type="Proteomes" id="UP000309138">
    <property type="component" value="Unassembled WGS sequence"/>
</dbReference>
<sequence>MNIRLPARIGAFACLGLAVAMAALALRGSPQPTETARSRPEIVAPADPLEARLRQCQQAGEAAGNDRDCLAAWAENRRRFLGLDRARPAEPASSPLANQIVPSSIPAPDTGPAAAQLQEH</sequence>
<evidence type="ECO:0000256" key="1">
    <source>
        <dbReference type="SAM" id="MobiDB-lite"/>
    </source>
</evidence>
<evidence type="ECO:0000313" key="3">
    <source>
        <dbReference type="EMBL" id="TKD51459.1"/>
    </source>
</evidence>
<dbReference type="AlphaFoldDB" id="A0A4U1L3K4"/>
<keyword evidence="4" id="KW-1185">Reference proteome</keyword>
<dbReference type="OrthoDB" id="9815800at2"/>
<accession>A0A4U1L3K4</accession>
<dbReference type="Pfam" id="PF20084">
    <property type="entry name" value="TrbK"/>
    <property type="match status" value="1"/>
</dbReference>
<dbReference type="RefSeq" id="WP_136943401.1">
    <property type="nucleotide sequence ID" value="NZ_SWKR01000002.1"/>
</dbReference>
<organism evidence="3 4">
    <name type="scientific">Sphingomonas baiyangensis</name>
    <dbReference type="NCBI Taxonomy" id="2572576"/>
    <lineage>
        <taxon>Bacteria</taxon>
        <taxon>Pseudomonadati</taxon>
        <taxon>Pseudomonadota</taxon>
        <taxon>Alphaproteobacteria</taxon>
        <taxon>Sphingomonadales</taxon>
        <taxon>Sphingomonadaceae</taxon>
        <taxon>Sphingomonas</taxon>
    </lineage>
</organism>
<name>A0A4U1L3K4_9SPHN</name>
<evidence type="ECO:0000256" key="2">
    <source>
        <dbReference type="SAM" id="SignalP"/>
    </source>
</evidence>
<protein>
    <submittedName>
        <fullName evidence="3">Conjugal transfer protein TrbK</fullName>
    </submittedName>
</protein>
<keyword evidence="2" id="KW-0732">Signal</keyword>
<feature type="chain" id="PRO_5020665502" evidence="2">
    <location>
        <begin position="26"/>
        <end position="120"/>
    </location>
</feature>
<feature type="region of interest" description="Disordered" evidence="1">
    <location>
        <begin position="85"/>
        <end position="120"/>
    </location>
</feature>
<proteinExistence type="predicted"/>
<feature type="signal peptide" evidence="2">
    <location>
        <begin position="1"/>
        <end position="25"/>
    </location>
</feature>